<evidence type="ECO:0008006" key="16">
    <source>
        <dbReference type="Google" id="ProtNLM"/>
    </source>
</evidence>
<proteinExistence type="inferred from homology"/>
<dbReference type="Gene3D" id="2.40.170.20">
    <property type="entry name" value="TonB-dependent receptor, beta-barrel domain"/>
    <property type="match status" value="1"/>
</dbReference>
<dbReference type="Pfam" id="PF13715">
    <property type="entry name" value="CarbopepD_reg_2"/>
    <property type="match status" value="1"/>
</dbReference>
<keyword evidence="9 10" id="KW-0998">Cell outer membrane</keyword>
<keyword evidence="3 10" id="KW-1134">Transmembrane beta strand</keyword>
<keyword evidence="5" id="KW-0732">Signal</keyword>
<dbReference type="GO" id="GO:0009279">
    <property type="term" value="C:cell outer membrane"/>
    <property type="evidence" value="ECO:0007669"/>
    <property type="project" value="UniProtKB-SubCell"/>
</dbReference>
<dbReference type="Pfam" id="PF00593">
    <property type="entry name" value="TonB_dep_Rec_b-barrel"/>
    <property type="match status" value="1"/>
</dbReference>
<dbReference type="SUPFAM" id="SSF56935">
    <property type="entry name" value="Porins"/>
    <property type="match status" value="1"/>
</dbReference>
<evidence type="ECO:0000313" key="15">
    <source>
        <dbReference type="Proteomes" id="UP000244677"/>
    </source>
</evidence>
<keyword evidence="7 10" id="KW-0472">Membrane</keyword>
<reference evidence="14 15" key="1">
    <citation type="submission" date="2017-04" db="EMBL/GenBank/DDBJ databases">
        <title>Complete genome sequence of Flavobacterium kingsejong AJ004.</title>
        <authorList>
            <person name="Lee P.C."/>
        </authorList>
    </citation>
    <scope>NUCLEOTIDE SEQUENCE [LARGE SCALE GENOMIC DNA]</scope>
    <source>
        <strain evidence="14 15">AJ004</strain>
    </source>
</reference>
<keyword evidence="15" id="KW-1185">Reference proteome</keyword>
<dbReference type="Pfam" id="PF07715">
    <property type="entry name" value="Plug"/>
    <property type="match status" value="1"/>
</dbReference>
<dbReference type="KEGG" id="fki:FK004_02670"/>
<dbReference type="InterPro" id="IPR037066">
    <property type="entry name" value="Plug_dom_sf"/>
</dbReference>
<evidence type="ECO:0000256" key="9">
    <source>
        <dbReference type="ARBA" id="ARBA00023237"/>
    </source>
</evidence>
<keyword evidence="4 10" id="KW-0812">Transmembrane</keyword>
<dbReference type="Gene3D" id="2.170.130.10">
    <property type="entry name" value="TonB-dependent receptor, plug domain"/>
    <property type="match status" value="1"/>
</dbReference>
<dbReference type="GO" id="GO:0015344">
    <property type="term" value="F:siderophore uptake transmembrane transporter activity"/>
    <property type="evidence" value="ECO:0007669"/>
    <property type="project" value="TreeGrafter"/>
</dbReference>
<feature type="domain" description="TonB-dependent receptor-like beta-barrel" evidence="12">
    <location>
        <begin position="273"/>
        <end position="755"/>
    </location>
</feature>
<dbReference type="PANTHER" id="PTHR30069:SF29">
    <property type="entry name" value="HEMOGLOBIN AND HEMOGLOBIN-HAPTOGLOBIN-BINDING PROTEIN 1-RELATED"/>
    <property type="match status" value="1"/>
</dbReference>
<evidence type="ECO:0000256" key="8">
    <source>
        <dbReference type="ARBA" id="ARBA00023170"/>
    </source>
</evidence>
<keyword evidence="8" id="KW-0675">Receptor</keyword>
<dbReference type="PANTHER" id="PTHR30069">
    <property type="entry name" value="TONB-DEPENDENT OUTER MEMBRANE RECEPTOR"/>
    <property type="match status" value="1"/>
</dbReference>
<evidence type="ECO:0000256" key="5">
    <source>
        <dbReference type="ARBA" id="ARBA00022729"/>
    </source>
</evidence>
<gene>
    <name evidence="14" type="ORF">FK004_02670</name>
</gene>
<evidence type="ECO:0000256" key="10">
    <source>
        <dbReference type="PROSITE-ProRule" id="PRU01360"/>
    </source>
</evidence>
<evidence type="ECO:0000259" key="13">
    <source>
        <dbReference type="Pfam" id="PF07715"/>
    </source>
</evidence>
<comment type="similarity">
    <text evidence="10 11">Belongs to the TonB-dependent receptor family.</text>
</comment>
<dbReference type="InterPro" id="IPR000531">
    <property type="entry name" value="Beta-barrel_TonB"/>
</dbReference>
<dbReference type="InterPro" id="IPR039426">
    <property type="entry name" value="TonB-dep_rcpt-like"/>
</dbReference>
<evidence type="ECO:0000259" key="12">
    <source>
        <dbReference type="Pfam" id="PF00593"/>
    </source>
</evidence>
<sequence>MGFTGVIQAQDTVLKGRITDEKNNPLPGTHIHAGKQLTETDANGNYSIPGLPSGPLDIEISYVGYSTITARLTMESTTVYDAKMQPEVAQLNAVVIKDTRLKSNETIPGQQLKGAVIEKYSGAALGDLLKEVSGVSSLKTGSTVVKPVINGLHSSRVLIVNNNVKMEDQEWGAEHAPNFDVNSAGSINVIKGASGLQYGGNAVGGVVVIEPQHIPVGDTLFGKTIINAQSNGRGGSISSSLMKGYKSGWNWSVLGTFKYLGDFQSPDYVLSNTGTRERNFTGGFGYKGQDYGFSGYYSYFNAAIGIARASHIGNISDLVRAINSQQPAYSNDFSYNINYPKQEIQHHLAKINFYKNFSGFGKLTAQYAFQMNERLEYDIRRGTNVDNAALDLNLKTHTANIDFETEANSNYLLKVGINGSSQVNFPDPATNVRPLIPDYTKVDFGSYAIGSYNANDNLILEAGIRYDYSNINAKKYYQKSRWTERGYDADFGNLIIGEANNQWLVNPKFTYNNFSGSLGAKYKINDQLDLFANASLASRNPNPSELFSDGLHHATGNIELGDLRLTKENAMKVSLTLSRKSDAFSFDINPYLNSIQNFTVLQPTTIEYTNRGAFPVWEYSQTNARLMGVDINTRWTYSEHFSQQSMFAYVYGKDLDNSKPLIDMPPANWTNTLIYQKNDWHNLVLSLRSESVFTQKRFPNNDFYADVITDGVSVPTLVRISQPPKGYTLLHFNSEIRFKTFEKTSISIGFNIQNIFNTNYRDYLNRQRLYTDEIGRNFALQLKFNY</sequence>
<keyword evidence="6 11" id="KW-0798">TonB box</keyword>
<dbReference type="EMBL" id="CP020919">
    <property type="protein sequence ID" value="AWG27241.1"/>
    <property type="molecule type" value="Genomic_DNA"/>
</dbReference>
<organism evidence="14 15">
    <name type="scientific">Flavobacterium kingsejongi</name>
    <dbReference type="NCBI Taxonomy" id="1678728"/>
    <lineage>
        <taxon>Bacteria</taxon>
        <taxon>Pseudomonadati</taxon>
        <taxon>Bacteroidota</taxon>
        <taxon>Flavobacteriia</taxon>
        <taxon>Flavobacteriales</taxon>
        <taxon>Flavobacteriaceae</taxon>
        <taxon>Flavobacterium</taxon>
    </lineage>
</organism>
<accession>A0A2S1LUB1</accession>
<evidence type="ECO:0000256" key="2">
    <source>
        <dbReference type="ARBA" id="ARBA00022448"/>
    </source>
</evidence>
<dbReference type="PROSITE" id="PS52016">
    <property type="entry name" value="TONB_DEPENDENT_REC_3"/>
    <property type="match status" value="1"/>
</dbReference>
<name>A0A2S1LUB1_9FLAO</name>
<feature type="domain" description="TonB-dependent receptor plug" evidence="13">
    <location>
        <begin position="110"/>
        <end position="206"/>
    </location>
</feature>
<keyword evidence="2 10" id="KW-0813">Transport</keyword>
<evidence type="ECO:0000256" key="7">
    <source>
        <dbReference type="ARBA" id="ARBA00023136"/>
    </source>
</evidence>
<evidence type="ECO:0000256" key="6">
    <source>
        <dbReference type="ARBA" id="ARBA00023077"/>
    </source>
</evidence>
<evidence type="ECO:0000256" key="1">
    <source>
        <dbReference type="ARBA" id="ARBA00004571"/>
    </source>
</evidence>
<dbReference type="InterPro" id="IPR008969">
    <property type="entry name" value="CarboxyPept-like_regulatory"/>
</dbReference>
<evidence type="ECO:0000313" key="14">
    <source>
        <dbReference type="EMBL" id="AWG27241.1"/>
    </source>
</evidence>
<evidence type="ECO:0000256" key="11">
    <source>
        <dbReference type="RuleBase" id="RU003357"/>
    </source>
</evidence>
<dbReference type="GO" id="GO:0044718">
    <property type="term" value="P:siderophore transmembrane transport"/>
    <property type="evidence" value="ECO:0007669"/>
    <property type="project" value="TreeGrafter"/>
</dbReference>
<dbReference type="SUPFAM" id="SSF49464">
    <property type="entry name" value="Carboxypeptidase regulatory domain-like"/>
    <property type="match status" value="1"/>
</dbReference>
<dbReference type="Proteomes" id="UP000244677">
    <property type="component" value="Chromosome"/>
</dbReference>
<protein>
    <recommendedName>
        <fullName evidence="16">TonB-dependent receptor</fullName>
    </recommendedName>
</protein>
<dbReference type="Gene3D" id="2.60.40.1120">
    <property type="entry name" value="Carboxypeptidase-like, regulatory domain"/>
    <property type="match status" value="1"/>
</dbReference>
<evidence type="ECO:0000256" key="3">
    <source>
        <dbReference type="ARBA" id="ARBA00022452"/>
    </source>
</evidence>
<dbReference type="InterPro" id="IPR012910">
    <property type="entry name" value="Plug_dom"/>
</dbReference>
<comment type="subcellular location">
    <subcellularLocation>
        <location evidence="1 10">Cell outer membrane</location>
        <topology evidence="1 10">Multi-pass membrane protein</topology>
    </subcellularLocation>
</comment>
<evidence type="ECO:0000256" key="4">
    <source>
        <dbReference type="ARBA" id="ARBA00022692"/>
    </source>
</evidence>
<dbReference type="AlphaFoldDB" id="A0A2S1LUB1"/>
<dbReference type="OrthoDB" id="9795928at2"/>
<dbReference type="InterPro" id="IPR036942">
    <property type="entry name" value="Beta-barrel_TonB_sf"/>
</dbReference>